<reference evidence="2" key="1">
    <citation type="submission" date="2018-05" db="EMBL/GenBank/DDBJ databases">
        <title>Reclassification of Methylarcula marina and Methylarcula terricola as Paracoccus methylarcula sp.nov., comb.nov. and Paracoccus terricola comb.nov.</title>
        <authorList>
            <person name="Shmareva M.N."/>
            <person name="Doronina N.V."/>
            <person name="Vasilenko O.V."/>
            <person name="Tarlachkov S.V."/>
            <person name="Trotsenko Y.A."/>
        </authorList>
    </citation>
    <scope>NUCLEOTIDE SEQUENCE [LARGE SCALE GENOMIC DNA]</scope>
    <source>
        <strain evidence="2">VKM B-2159</strain>
    </source>
</reference>
<dbReference type="PROSITE" id="PS51186">
    <property type="entry name" value="GNAT"/>
    <property type="match status" value="1"/>
</dbReference>
<dbReference type="SUPFAM" id="SSF55729">
    <property type="entry name" value="Acyl-CoA N-acyltransferases (Nat)"/>
    <property type="match status" value="1"/>
</dbReference>
<dbReference type="AlphaFoldDB" id="A0A422R1R4"/>
<protein>
    <submittedName>
        <fullName evidence="2">N-acetyltransferase</fullName>
    </submittedName>
</protein>
<accession>A0A422R1R4</accession>
<name>A0A422R1R4_9RHOB</name>
<dbReference type="PANTHER" id="PTHR43441">
    <property type="entry name" value="RIBOSOMAL-PROTEIN-SERINE ACETYLTRANSFERASE"/>
    <property type="match status" value="1"/>
</dbReference>
<dbReference type="InterPro" id="IPR016181">
    <property type="entry name" value="Acyl_CoA_acyltransferase"/>
</dbReference>
<dbReference type="Pfam" id="PF13302">
    <property type="entry name" value="Acetyltransf_3"/>
    <property type="match status" value="1"/>
</dbReference>
<keyword evidence="3" id="KW-1185">Reference proteome</keyword>
<proteinExistence type="predicted"/>
<dbReference type="InterPro" id="IPR000182">
    <property type="entry name" value="GNAT_dom"/>
</dbReference>
<dbReference type="GO" id="GO:0008999">
    <property type="term" value="F:protein-N-terminal-alanine acetyltransferase activity"/>
    <property type="evidence" value="ECO:0007669"/>
    <property type="project" value="TreeGrafter"/>
</dbReference>
<evidence type="ECO:0000259" key="1">
    <source>
        <dbReference type="PROSITE" id="PS51186"/>
    </source>
</evidence>
<dbReference type="EMBL" id="PXNQ02000001">
    <property type="protein sequence ID" value="RNF36121.1"/>
    <property type="molecule type" value="Genomic_DNA"/>
</dbReference>
<dbReference type="PANTHER" id="PTHR43441:SF2">
    <property type="entry name" value="FAMILY ACETYLTRANSFERASE, PUTATIVE (AFU_ORTHOLOGUE AFUA_7G00850)-RELATED"/>
    <property type="match status" value="1"/>
</dbReference>
<comment type="caution">
    <text evidence="2">The sequence shown here is derived from an EMBL/GenBank/DDBJ whole genome shotgun (WGS) entry which is preliminary data.</text>
</comment>
<evidence type="ECO:0000313" key="2">
    <source>
        <dbReference type="EMBL" id="RNF36121.1"/>
    </source>
</evidence>
<dbReference type="Proteomes" id="UP000238137">
    <property type="component" value="Unassembled WGS sequence"/>
</dbReference>
<dbReference type="FunFam" id="3.40.630.30:FF:000047">
    <property type="entry name" value="Acetyltransferase, GNAT family"/>
    <property type="match status" value="1"/>
</dbReference>
<dbReference type="InterPro" id="IPR051908">
    <property type="entry name" value="Ribosomal_N-acetyltransferase"/>
</dbReference>
<dbReference type="GO" id="GO:1990189">
    <property type="term" value="F:protein N-terminal-serine acetyltransferase activity"/>
    <property type="evidence" value="ECO:0007669"/>
    <property type="project" value="TreeGrafter"/>
</dbReference>
<dbReference type="Gene3D" id="3.40.630.30">
    <property type="match status" value="1"/>
</dbReference>
<gene>
    <name evidence="2" type="ORF">A7A09_001625</name>
</gene>
<sequence length="237" mass="26796">MSGMGKTLSDFTSPPAPDVPDIDGIWVRLERLDPERHAEPIFNAVRDADHVWDYLPNGPFPDLEAYRDWQAQVAAPSDPCFYAIMDPQTGQAAGVASFIRIDRANGVIEIGNIMLSPALQRSRTASAALMAMIRWAFEAGYRRVEWKCNALNAPSRRAALRFGFRFEGEFRQHMIVKGRNRDTAWFSIIDDEWPALDAAYRQWLAASNFDAEGRQLRNLSSLTEQALPGRRDDPGRR</sequence>
<evidence type="ECO:0000313" key="3">
    <source>
        <dbReference type="Proteomes" id="UP000238137"/>
    </source>
</evidence>
<dbReference type="RefSeq" id="WP_106689691.1">
    <property type="nucleotide sequence ID" value="NZ_PXNQ02000001.1"/>
</dbReference>
<dbReference type="OrthoDB" id="5295305at2"/>
<feature type="domain" description="N-acetyltransferase" evidence="1">
    <location>
        <begin position="27"/>
        <end position="182"/>
    </location>
</feature>
<organism evidence="2 3">
    <name type="scientific">Paracoccus methylarcula</name>
    <dbReference type="NCBI Taxonomy" id="72022"/>
    <lineage>
        <taxon>Bacteria</taxon>
        <taxon>Pseudomonadati</taxon>
        <taxon>Pseudomonadota</taxon>
        <taxon>Alphaproteobacteria</taxon>
        <taxon>Rhodobacterales</taxon>
        <taxon>Paracoccaceae</taxon>
        <taxon>Paracoccus</taxon>
    </lineage>
</organism>